<dbReference type="EMBL" id="ADBY01000049">
    <property type="protein sequence ID" value="EFE95141.1"/>
    <property type="molecule type" value="Genomic_DNA"/>
</dbReference>
<sequence>MMWRVLMVFWGLAAGAAQAVSGSWVADSVGVSLGHGGVRLTSPSLRPPNALPDANARITSISWRYRLASSAPAGLQVELCMPARCMALEGGSGRSEALRGSLPTANFTLFTRFKRAVRCSHRCGC</sequence>
<accession>D4E4U5</accession>
<comment type="caution">
    <text evidence="2">The sequence shown here is derived from an EMBL/GenBank/DDBJ whole genome shotgun (WGS) entry which is preliminary data.</text>
</comment>
<name>D4E4U5_SEROD</name>
<evidence type="ECO:0000256" key="1">
    <source>
        <dbReference type="SAM" id="SignalP"/>
    </source>
</evidence>
<dbReference type="STRING" id="667129.HMPREF0758_3195"/>
<dbReference type="Proteomes" id="UP000005723">
    <property type="component" value="Unassembled WGS sequence"/>
</dbReference>
<proteinExistence type="predicted"/>
<organism evidence="2 3">
    <name type="scientific">Serratia odorifera DSM 4582</name>
    <dbReference type="NCBI Taxonomy" id="667129"/>
    <lineage>
        <taxon>Bacteria</taxon>
        <taxon>Pseudomonadati</taxon>
        <taxon>Pseudomonadota</taxon>
        <taxon>Gammaproteobacteria</taxon>
        <taxon>Enterobacterales</taxon>
        <taxon>Yersiniaceae</taxon>
        <taxon>Serratia</taxon>
    </lineage>
</organism>
<dbReference type="HOGENOM" id="CLU_140250_0_0_6"/>
<keyword evidence="2" id="KW-0966">Cell projection</keyword>
<reference evidence="2 3" key="1">
    <citation type="submission" date="2010-01" db="EMBL/GenBank/DDBJ databases">
        <authorList>
            <person name="Muzny D."/>
            <person name="Qin X."/>
            <person name="Deng J."/>
            <person name="Jiang H."/>
            <person name="Liu Y."/>
            <person name="Qu J."/>
            <person name="Song X.-Z."/>
            <person name="Zhang L."/>
            <person name="Thornton R."/>
            <person name="Coyle M."/>
            <person name="Francisco L."/>
            <person name="Jackson L."/>
            <person name="Javaid M."/>
            <person name="Korchina V."/>
            <person name="Kovar C."/>
            <person name="Mata R."/>
            <person name="Mathew T."/>
            <person name="Ngo R."/>
            <person name="Nguyen L."/>
            <person name="Nguyen N."/>
            <person name="Okwuonu G."/>
            <person name="Ongeri F."/>
            <person name="Pham C."/>
            <person name="Simmons D."/>
            <person name="Wilczek-Boney K."/>
            <person name="Hale W."/>
            <person name="Jakkamsetti A."/>
            <person name="Pham P."/>
            <person name="Ruth R."/>
            <person name="San Lucas F."/>
            <person name="Warren J."/>
            <person name="Zhang J."/>
            <person name="Zhao Z."/>
            <person name="Zhou C."/>
            <person name="Zhu D."/>
            <person name="Lee S."/>
            <person name="Bess C."/>
            <person name="Blankenburg K."/>
            <person name="Forbes L."/>
            <person name="Fu Q."/>
            <person name="Gubbala S."/>
            <person name="Hirani K."/>
            <person name="Jayaseelan J.C."/>
            <person name="Lara F."/>
            <person name="Munidasa M."/>
            <person name="Palculict T."/>
            <person name="Patil S."/>
            <person name="Pu L.-L."/>
            <person name="Saada N."/>
            <person name="Tang L."/>
            <person name="Weissenberger G."/>
            <person name="Zhu Y."/>
            <person name="Hemphill L."/>
            <person name="Shang Y."/>
            <person name="Youmans B."/>
            <person name="Ayvaz T."/>
            <person name="Ross M."/>
            <person name="Santibanez J."/>
            <person name="Aqrawi P."/>
            <person name="Gross S."/>
            <person name="Joshi V."/>
            <person name="Fowler G."/>
            <person name="Nazareth L."/>
            <person name="Reid J."/>
            <person name="Worley K."/>
            <person name="Petrosino J."/>
            <person name="Highlander S."/>
            <person name="Gibbs R."/>
        </authorList>
    </citation>
    <scope>NUCLEOTIDE SEQUENCE [LARGE SCALE GENOMIC DNA]</scope>
    <source>
        <strain evidence="2 3">DSM 4582</strain>
    </source>
</reference>
<evidence type="ECO:0000313" key="2">
    <source>
        <dbReference type="EMBL" id="EFE95141.1"/>
    </source>
</evidence>
<gene>
    <name evidence="2" type="primary">flhE</name>
    <name evidence="2" type="ORF">HMPREF0758_3195</name>
</gene>
<protein>
    <submittedName>
        <fullName evidence="2">Flagellar protein FlhE</fullName>
    </submittedName>
</protein>
<dbReference type="AlphaFoldDB" id="D4E4U5"/>
<feature type="chain" id="PRO_5003056317" evidence="1">
    <location>
        <begin position="20"/>
        <end position="125"/>
    </location>
</feature>
<keyword evidence="2" id="KW-0282">Flagellum</keyword>
<keyword evidence="2" id="KW-0969">Cilium</keyword>
<keyword evidence="1" id="KW-0732">Signal</keyword>
<dbReference type="Pfam" id="PF06366">
    <property type="entry name" value="FlhE"/>
    <property type="match status" value="1"/>
</dbReference>
<dbReference type="InterPro" id="IPR009420">
    <property type="entry name" value="FlhE"/>
</dbReference>
<feature type="signal peptide" evidence="1">
    <location>
        <begin position="1"/>
        <end position="19"/>
    </location>
</feature>
<evidence type="ECO:0000313" key="3">
    <source>
        <dbReference type="Proteomes" id="UP000005723"/>
    </source>
</evidence>
<keyword evidence="3" id="KW-1185">Reference proteome</keyword>